<reference evidence="1" key="1">
    <citation type="submission" date="2014-12" db="EMBL/GenBank/DDBJ databases">
        <title>Insight into the proteome of Arion vulgaris.</title>
        <authorList>
            <person name="Aradska J."/>
            <person name="Bulat T."/>
            <person name="Smidak R."/>
            <person name="Sarate P."/>
            <person name="Gangsoo J."/>
            <person name="Sialana F."/>
            <person name="Bilban M."/>
            <person name="Lubec G."/>
        </authorList>
    </citation>
    <scope>NUCLEOTIDE SEQUENCE</scope>
    <source>
        <tissue evidence="1">Skin</tissue>
    </source>
</reference>
<protein>
    <submittedName>
        <fullName evidence="1">Uncharacterized protein</fullName>
    </submittedName>
</protein>
<accession>A0A0B7BDX5</accession>
<proteinExistence type="predicted"/>
<organism evidence="1">
    <name type="scientific">Arion vulgaris</name>
    <dbReference type="NCBI Taxonomy" id="1028688"/>
    <lineage>
        <taxon>Eukaryota</taxon>
        <taxon>Metazoa</taxon>
        <taxon>Spiralia</taxon>
        <taxon>Lophotrochozoa</taxon>
        <taxon>Mollusca</taxon>
        <taxon>Gastropoda</taxon>
        <taxon>Heterobranchia</taxon>
        <taxon>Euthyneura</taxon>
        <taxon>Panpulmonata</taxon>
        <taxon>Eupulmonata</taxon>
        <taxon>Stylommatophora</taxon>
        <taxon>Helicina</taxon>
        <taxon>Arionoidea</taxon>
        <taxon>Arionidae</taxon>
        <taxon>Arion</taxon>
    </lineage>
</organism>
<sequence>MVPLTGALVLAQRPRLPAAHTACRHSLTGIDYSPCKLRTPYGVTASTEPYLTGTGLNR</sequence>
<evidence type="ECO:0000313" key="1">
    <source>
        <dbReference type="EMBL" id="CEK91087.1"/>
    </source>
</evidence>
<dbReference type="AlphaFoldDB" id="A0A0B7BDX5"/>
<gene>
    <name evidence="1" type="primary">ORF180907</name>
</gene>
<name>A0A0B7BDX5_9EUPU</name>
<dbReference type="EMBL" id="HACG01044222">
    <property type="protein sequence ID" value="CEK91087.1"/>
    <property type="molecule type" value="Transcribed_RNA"/>
</dbReference>